<accession>F6CYK6</accession>
<feature type="binding site" evidence="11">
    <location>
        <position position="97"/>
    </location>
    <ligand>
        <name>Mg(2+)</name>
        <dbReference type="ChEBI" id="CHEBI:18420"/>
    </ligand>
</feature>
<evidence type="ECO:0000256" key="9">
    <source>
        <dbReference type="ARBA" id="ARBA00022801"/>
    </source>
</evidence>
<comment type="similarity">
    <text evidence="5">In the C-terminal section; belongs to the PRA-PH family.</text>
</comment>
<dbReference type="InterPro" id="IPR026660">
    <property type="entry name" value="PRA-CH"/>
</dbReference>
<dbReference type="AlphaFoldDB" id="F6CYK6"/>
<keyword evidence="11" id="KW-0479">Metal-binding</keyword>
<dbReference type="HAMAP" id="MF_01021">
    <property type="entry name" value="HisI"/>
    <property type="match status" value="1"/>
</dbReference>
<dbReference type="EC" id="3.5.4.19" evidence="11"/>
<evidence type="ECO:0000256" key="10">
    <source>
        <dbReference type="ARBA" id="ARBA00023102"/>
    </source>
</evidence>
<dbReference type="GO" id="GO:0000105">
    <property type="term" value="P:L-histidine biosynthetic process"/>
    <property type="evidence" value="ECO:0007669"/>
    <property type="project" value="UniProtKB-UniRule"/>
</dbReference>
<dbReference type="EMBL" id="CP002771">
    <property type="protein sequence ID" value="AEF54615.1"/>
    <property type="molecule type" value="Genomic_DNA"/>
</dbReference>
<proteinExistence type="inferred from homology"/>
<comment type="subcellular location">
    <subcellularLocation>
        <location evidence="11">Cytoplasm</location>
    </subcellularLocation>
</comment>
<dbReference type="KEGG" id="mpc:Mar181_1574"/>
<comment type="function">
    <text evidence="11">Catalyzes the hydrolysis of the adenine ring of phosphoribosyl-AMP.</text>
</comment>
<evidence type="ECO:0000256" key="11">
    <source>
        <dbReference type="HAMAP-Rule" id="MF_01021"/>
    </source>
</evidence>
<dbReference type="Gene3D" id="3.10.20.810">
    <property type="entry name" value="Phosphoribosyl-AMP cyclohydrolase"/>
    <property type="match status" value="1"/>
</dbReference>
<evidence type="ECO:0000313" key="13">
    <source>
        <dbReference type="EMBL" id="AEF54615.1"/>
    </source>
</evidence>
<comment type="pathway">
    <text evidence="4">Amino-acid biosynthesis; L-histidine biosynthesis; L-histidine from 5-phospho-alpha-D-ribose 1-diphosphate: step 2/9.</text>
</comment>
<keyword evidence="8 11" id="KW-0028">Amino-acid biosynthesis</keyword>
<evidence type="ECO:0000256" key="8">
    <source>
        <dbReference type="ARBA" id="ARBA00022605"/>
    </source>
</evidence>
<sequence length="137" mass="15401">MSLKAYENLAKGEQLPLETVLANLKTDDAGLVAAIAQQHDTGEVLMLAYMNEKSIRETLETGQVCYWSRSRQTYWRKGESSGHRQSLISMSFDCDGDCILLQVDQKGPACHTNRRDCFFFKVEGNHVVIDSAPEKQS</sequence>
<comment type="cofactor">
    <cofactor evidence="11">
        <name>Zn(2+)</name>
        <dbReference type="ChEBI" id="CHEBI:29105"/>
    </cofactor>
    <text evidence="11">Binds 1 zinc ion per subunit.</text>
</comment>
<keyword evidence="7 11" id="KW-0963">Cytoplasm</keyword>
<dbReference type="InterPro" id="IPR002496">
    <property type="entry name" value="PRib_AMP_CycHydrolase_dom"/>
</dbReference>
<dbReference type="PANTHER" id="PTHR42945:SF1">
    <property type="entry name" value="HISTIDINE BIOSYNTHESIS BIFUNCTIONAL PROTEIN HIS7"/>
    <property type="match status" value="1"/>
</dbReference>
<feature type="binding site" evidence="11">
    <location>
        <position position="93"/>
    </location>
    <ligand>
        <name>Mg(2+)</name>
        <dbReference type="ChEBI" id="CHEBI:18420"/>
    </ligand>
</feature>
<dbReference type="GO" id="GO:0005737">
    <property type="term" value="C:cytoplasm"/>
    <property type="evidence" value="ECO:0007669"/>
    <property type="project" value="UniProtKB-SubCell"/>
</dbReference>
<protein>
    <recommendedName>
        <fullName evidence="11">Phosphoribosyl-AMP cyclohydrolase</fullName>
        <shortName evidence="11">PRA-CH</shortName>
        <ecNumber evidence="11">3.5.4.19</ecNumber>
    </recommendedName>
</protein>
<dbReference type="STRING" id="491952.Mar181_1574"/>
<dbReference type="HOGENOM" id="CLU_048577_5_2_6"/>
<dbReference type="GO" id="GO:0004636">
    <property type="term" value="F:phosphoribosyl-ATP diphosphatase activity"/>
    <property type="evidence" value="ECO:0007669"/>
    <property type="project" value="UniProtKB-EC"/>
</dbReference>
<dbReference type="eggNOG" id="COG0139">
    <property type="taxonomic scope" value="Bacteria"/>
</dbReference>
<dbReference type="OrthoDB" id="9795769at2"/>
<evidence type="ECO:0000313" key="14">
    <source>
        <dbReference type="Proteomes" id="UP000009230"/>
    </source>
</evidence>
<dbReference type="InterPro" id="IPR038019">
    <property type="entry name" value="PRib_AMP_CycHydrolase_sf"/>
</dbReference>
<dbReference type="RefSeq" id="WP_013796090.1">
    <property type="nucleotide sequence ID" value="NC_015559.1"/>
</dbReference>
<keyword evidence="11" id="KW-0460">Magnesium</keyword>
<keyword evidence="10 11" id="KW-0368">Histidine biosynthesis</keyword>
<dbReference type="PANTHER" id="PTHR42945">
    <property type="entry name" value="HISTIDINE BIOSYNTHESIS BIFUNCTIONAL PROTEIN"/>
    <property type="match status" value="1"/>
</dbReference>
<dbReference type="SUPFAM" id="SSF141734">
    <property type="entry name" value="HisI-like"/>
    <property type="match status" value="1"/>
</dbReference>
<evidence type="ECO:0000256" key="7">
    <source>
        <dbReference type="ARBA" id="ARBA00022490"/>
    </source>
</evidence>
<feature type="binding site" evidence="11">
    <location>
        <position position="94"/>
    </location>
    <ligand>
        <name>Zn(2+)</name>
        <dbReference type="ChEBI" id="CHEBI:29105"/>
        <note>ligand shared between dimeric partners</note>
    </ligand>
</feature>
<comment type="pathway">
    <text evidence="3 11">Amino-acid biosynthesis; L-histidine biosynthesis; L-histidine from 5-phospho-alpha-D-ribose 1-diphosphate: step 3/9.</text>
</comment>
<gene>
    <name evidence="11" type="primary">hisI</name>
    <name evidence="13" type="ordered locus">Mar181_1574</name>
</gene>
<dbReference type="NCBIfam" id="NF000768">
    <property type="entry name" value="PRK00051.1"/>
    <property type="match status" value="1"/>
</dbReference>
<dbReference type="Pfam" id="PF01502">
    <property type="entry name" value="PRA-CH"/>
    <property type="match status" value="1"/>
</dbReference>
<dbReference type="GO" id="GO:0000287">
    <property type="term" value="F:magnesium ion binding"/>
    <property type="evidence" value="ECO:0007669"/>
    <property type="project" value="UniProtKB-UniRule"/>
</dbReference>
<feature type="binding site" evidence="11">
    <location>
        <position position="95"/>
    </location>
    <ligand>
        <name>Mg(2+)</name>
        <dbReference type="ChEBI" id="CHEBI:18420"/>
    </ligand>
</feature>
<feature type="binding site" evidence="11">
    <location>
        <position position="110"/>
    </location>
    <ligand>
        <name>Zn(2+)</name>
        <dbReference type="ChEBI" id="CHEBI:29105"/>
        <note>ligand shared between dimeric partners</note>
    </ligand>
</feature>
<feature type="binding site" evidence="11">
    <location>
        <position position="117"/>
    </location>
    <ligand>
        <name>Zn(2+)</name>
        <dbReference type="ChEBI" id="CHEBI:29105"/>
        <note>ligand shared between dimeric partners</note>
    </ligand>
</feature>
<comment type="cofactor">
    <cofactor evidence="11">
        <name>Mg(2+)</name>
        <dbReference type="ChEBI" id="CHEBI:18420"/>
    </cofactor>
    <text evidence="11">Binds 1 Mg(2+) ion per subunit.</text>
</comment>
<comment type="subunit">
    <text evidence="11">Homodimer.</text>
</comment>
<name>F6CYK6_MARPP</name>
<evidence type="ECO:0000256" key="6">
    <source>
        <dbReference type="ARBA" id="ARBA00008299"/>
    </source>
</evidence>
<dbReference type="GO" id="GO:0004635">
    <property type="term" value="F:phosphoribosyl-AMP cyclohydrolase activity"/>
    <property type="evidence" value="ECO:0007669"/>
    <property type="project" value="UniProtKB-UniRule"/>
</dbReference>
<evidence type="ECO:0000256" key="1">
    <source>
        <dbReference type="ARBA" id="ARBA00000024"/>
    </source>
</evidence>
<feature type="domain" description="Phosphoribosyl-AMP cyclohydrolase" evidence="12">
    <location>
        <begin position="46"/>
        <end position="119"/>
    </location>
</feature>
<keyword evidence="9 11" id="KW-0378">Hydrolase</keyword>
<comment type="similarity">
    <text evidence="6">In the N-terminal section; belongs to the PRA-CH family.</text>
</comment>
<evidence type="ECO:0000256" key="4">
    <source>
        <dbReference type="ARBA" id="ARBA00005204"/>
    </source>
</evidence>
<dbReference type="GO" id="GO:0008270">
    <property type="term" value="F:zinc ion binding"/>
    <property type="evidence" value="ECO:0007669"/>
    <property type="project" value="UniProtKB-UniRule"/>
</dbReference>
<comment type="catalytic activity">
    <reaction evidence="2">
        <text>1-(5-phospho-beta-D-ribosyl)-ATP + H2O = 1-(5-phospho-beta-D-ribosyl)-5'-AMP + diphosphate + H(+)</text>
        <dbReference type="Rhea" id="RHEA:22828"/>
        <dbReference type="ChEBI" id="CHEBI:15377"/>
        <dbReference type="ChEBI" id="CHEBI:15378"/>
        <dbReference type="ChEBI" id="CHEBI:33019"/>
        <dbReference type="ChEBI" id="CHEBI:59457"/>
        <dbReference type="ChEBI" id="CHEBI:73183"/>
        <dbReference type="EC" id="3.6.1.31"/>
    </reaction>
</comment>
<evidence type="ECO:0000256" key="5">
    <source>
        <dbReference type="ARBA" id="ARBA00007731"/>
    </source>
</evidence>
<dbReference type="UniPathway" id="UPA00031">
    <property type="reaction ID" value="UER00008"/>
</dbReference>
<comment type="catalytic activity">
    <reaction evidence="1 11">
        <text>1-(5-phospho-beta-D-ribosyl)-5'-AMP + H2O = 1-(5-phospho-beta-D-ribosyl)-5-[(5-phospho-beta-D-ribosylamino)methylideneamino]imidazole-4-carboxamide</text>
        <dbReference type="Rhea" id="RHEA:20049"/>
        <dbReference type="ChEBI" id="CHEBI:15377"/>
        <dbReference type="ChEBI" id="CHEBI:58435"/>
        <dbReference type="ChEBI" id="CHEBI:59457"/>
        <dbReference type="EC" id="3.5.4.19"/>
    </reaction>
</comment>
<keyword evidence="14" id="KW-1185">Reference proteome</keyword>
<reference evidence="13 14" key="1">
    <citation type="journal article" date="2012" name="Stand. Genomic Sci.">
        <title>Complete genome sequence of Marinomonas posidonica type strain (IVIA-Po-181(T)).</title>
        <authorList>
            <person name="Lucas-Elio P."/>
            <person name="Goodwin L."/>
            <person name="Woyke T."/>
            <person name="Pitluck S."/>
            <person name="Nolan M."/>
            <person name="Kyrpides N.C."/>
            <person name="Detter J.C."/>
            <person name="Copeland A."/>
            <person name="Lu M."/>
            <person name="Bruce D."/>
            <person name="Detter C."/>
            <person name="Tapia R."/>
            <person name="Han S."/>
            <person name="Land M.L."/>
            <person name="Ivanova N."/>
            <person name="Mikhailova N."/>
            <person name="Johnston A.W."/>
            <person name="Sanchez-Amat A."/>
        </authorList>
    </citation>
    <scope>NUCLEOTIDE SEQUENCE [LARGE SCALE GENOMIC DNA]</scope>
    <source>
        <strain evidence="14">CECT 7376 / NCIMB 14433 / IVIA-Po-181</strain>
    </source>
</reference>
<comment type="similarity">
    <text evidence="11">Belongs to the PRA-CH family.</text>
</comment>
<dbReference type="FunFam" id="3.10.20.810:FF:000001">
    <property type="entry name" value="Histidine biosynthesis bifunctional protein HisIE"/>
    <property type="match status" value="1"/>
</dbReference>
<dbReference type="Proteomes" id="UP000009230">
    <property type="component" value="Chromosome"/>
</dbReference>
<evidence type="ECO:0000256" key="2">
    <source>
        <dbReference type="ARBA" id="ARBA00001460"/>
    </source>
</evidence>
<evidence type="ECO:0000256" key="3">
    <source>
        <dbReference type="ARBA" id="ARBA00005169"/>
    </source>
</evidence>
<keyword evidence="11" id="KW-0862">Zinc</keyword>
<organism evidence="13 14">
    <name type="scientific">Marinomonas posidonica (strain CECT 7376 / NCIMB 14433 / IVIA-Po-181)</name>
    <dbReference type="NCBI Taxonomy" id="491952"/>
    <lineage>
        <taxon>Bacteria</taxon>
        <taxon>Pseudomonadati</taxon>
        <taxon>Pseudomonadota</taxon>
        <taxon>Gammaproteobacteria</taxon>
        <taxon>Oceanospirillales</taxon>
        <taxon>Oceanospirillaceae</taxon>
        <taxon>Marinomonas</taxon>
    </lineage>
</organism>
<evidence type="ECO:0000259" key="12">
    <source>
        <dbReference type="Pfam" id="PF01502"/>
    </source>
</evidence>